<organism evidence="1 2">
    <name type="scientific">Dreissena polymorpha</name>
    <name type="common">Zebra mussel</name>
    <name type="synonym">Mytilus polymorpha</name>
    <dbReference type="NCBI Taxonomy" id="45954"/>
    <lineage>
        <taxon>Eukaryota</taxon>
        <taxon>Metazoa</taxon>
        <taxon>Spiralia</taxon>
        <taxon>Lophotrochozoa</taxon>
        <taxon>Mollusca</taxon>
        <taxon>Bivalvia</taxon>
        <taxon>Autobranchia</taxon>
        <taxon>Heteroconchia</taxon>
        <taxon>Euheterodonta</taxon>
        <taxon>Imparidentia</taxon>
        <taxon>Neoheterodontei</taxon>
        <taxon>Myida</taxon>
        <taxon>Dreissenoidea</taxon>
        <taxon>Dreissenidae</taxon>
        <taxon>Dreissena</taxon>
    </lineage>
</organism>
<reference evidence="1" key="1">
    <citation type="journal article" date="2019" name="bioRxiv">
        <title>The Genome of the Zebra Mussel, Dreissena polymorpha: A Resource for Invasive Species Research.</title>
        <authorList>
            <person name="McCartney M.A."/>
            <person name="Auch B."/>
            <person name="Kono T."/>
            <person name="Mallez S."/>
            <person name="Zhang Y."/>
            <person name="Obille A."/>
            <person name="Becker A."/>
            <person name="Abrahante J.E."/>
            <person name="Garbe J."/>
            <person name="Badalamenti J.P."/>
            <person name="Herman A."/>
            <person name="Mangelson H."/>
            <person name="Liachko I."/>
            <person name="Sullivan S."/>
            <person name="Sone E.D."/>
            <person name="Koren S."/>
            <person name="Silverstein K.A.T."/>
            <person name="Beckman K.B."/>
            <person name="Gohl D.M."/>
        </authorList>
    </citation>
    <scope>NUCLEOTIDE SEQUENCE</scope>
    <source>
        <strain evidence="1">Duluth1</strain>
        <tissue evidence="1">Whole animal</tissue>
    </source>
</reference>
<evidence type="ECO:0000313" key="2">
    <source>
        <dbReference type="Proteomes" id="UP000828390"/>
    </source>
</evidence>
<comment type="caution">
    <text evidence="1">The sequence shown here is derived from an EMBL/GenBank/DDBJ whole genome shotgun (WGS) entry which is preliminary data.</text>
</comment>
<dbReference type="AlphaFoldDB" id="A0A9D4GP04"/>
<accession>A0A9D4GP04</accession>
<reference evidence="1" key="2">
    <citation type="submission" date="2020-11" db="EMBL/GenBank/DDBJ databases">
        <authorList>
            <person name="McCartney M.A."/>
            <person name="Auch B."/>
            <person name="Kono T."/>
            <person name="Mallez S."/>
            <person name="Becker A."/>
            <person name="Gohl D.M."/>
            <person name="Silverstein K.A.T."/>
            <person name="Koren S."/>
            <person name="Bechman K.B."/>
            <person name="Herman A."/>
            <person name="Abrahante J.E."/>
            <person name="Garbe J."/>
        </authorList>
    </citation>
    <scope>NUCLEOTIDE SEQUENCE</scope>
    <source>
        <strain evidence="1">Duluth1</strain>
        <tissue evidence="1">Whole animal</tissue>
    </source>
</reference>
<evidence type="ECO:0000313" key="1">
    <source>
        <dbReference type="EMBL" id="KAH3820347.1"/>
    </source>
</evidence>
<name>A0A9D4GP04_DREPO</name>
<sequence>PVPDQSYVVNPTTGTVFVCGLTQIHGEVACSRSDQIGAYWQAIYDNVGYVIGVIDNTSDVIAMSRDSTAHLLSEDDGITWDVLTNEHLAELLSQPGYASIIYIHSY</sequence>
<keyword evidence="2" id="KW-1185">Reference proteome</keyword>
<proteinExistence type="predicted"/>
<feature type="non-terminal residue" evidence="1">
    <location>
        <position position="1"/>
    </location>
</feature>
<gene>
    <name evidence="1" type="ORF">DPMN_122093</name>
</gene>
<dbReference type="EMBL" id="JAIWYP010000005">
    <property type="protein sequence ID" value="KAH3820347.1"/>
    <property type="molecule type" value="Genomic_DNA"/>
</dbReference>
<dbReference type="Proteomes" id="UP000828390">
    <property type="component" value="Unassembled WGS sequence"/>
</dbReference>
<dbReference type="SUPFAM" id="SSF110296">
    <property type="entry name" value="Oligoxyloglucan reducing end-specific cellobiohydrolase"/>
    <property type="match status" value="1"/>
</dbReference>
<protein>
    <submittedName>
        <fullName evidence="1">Uncharacterized protein</fullName>
    </submittedName>
</protein>